<protein>
    <submittedName>
        <fullName evidence="2">Uncharacterized protein</fullName>
    </submittedName>
</protein>
<dbReference type="Proteomes" id="UP000000689">
    <property type="component" value="Chromosome 7"/>
</dbReference>
<dbReference type="EMBL" id="HE580273">
    <property type="protein sequence ID" value="CCD25830.2"/>
    <property type="molecule type" value="Genomic_DNA"/>
</dbReference>
<dbReference type="GeneID" id="11497226"/>
<evidence type="ECO:0000313" key="3">
    <source>
        <dbReference type="Proteomes" id="UP000000689"/>
    </source>
</evidence>
<name>G0WDG9_NAUDC</name>
<evidence type="ECO:0000313" key="2">
    <source>
        <dbReference type="EMBL" id="CCD25830.2"/>
    </source>
</evidence>
<accession>G0WDG9</accession>
<dbReference type="OrthoDB" id="10652599at2759"/>
<dbReference type="HOGENOM" id="CLU_1012248_0_0_1"/>
<dbReference type="eggNOG" id="KOG0017">
    <property type="taxonomic scope" value="Eukaryota"/>
</dbReference>
<dbReference type="AlphaFoldDB" id="G0WDG9"/>
<reference evidence="2 3" key="1">
    <citation type="journal article" date="2011" name="Proc. Natl. Acad. Sci. U.S.A.">
        <title>Evolutionary erosion of yeast sex chromosomes by mating-type switching accidents.</title>
        <authorList>
            <person name="Gordon J.L."/>
            <person name="Armisen D."/>
            <person name="Proux-Wera E."/>
            <person name="Oheigeartaigh S.S."/>
            <person name="Byrne K.P."/>
            <person name="Wolfe K.H."/>
        </authorList>
    </citation>
    <scope>NUCLEOTIDE SEQUENCE [LARGE SCALE GENOMIC DNA]</scope>
    <source>
        <strain evidence="3">ATCC 10597 / BCRC 20456 / CBS 421 / NBRC 0211 / NRRL Y-12639</strain>
    </source>
</reference>
<feature type="region of interest" description="Disordered" evidence="1">
    <location>
        <begin position="201"/>
        <end position="232"/>
    </location>
</feature>
<dbReference type="KEGG" id="ndi:NDAI_0G00540"/>
<proteinExistence type="predicted"/>
<sequence length="275" mass="29703">MRNAFINSSTNSSARAKAGLAGLDARTILPFGQEVMIHDYTQTSKLKSRGITGFALTPSKESHGYLIFVPSLRKVIGTSNYAIVVHDSTSLSESSTHSVFDNLLESYHVTDADTDLQKAAVEDIPLPDVCTTVTSVIPADSANSTDFTQTIEPTIDFDSENVSSNIINDTQPDATVAIDSTIDDPNLSLHKSNSSILVKSDSNCSTTKDIHPTPANDSSSAVHDNPHPTEQYIPIDSHLLDSISEPLSPDSPNADISKRYRTTKMTLDLMLLPLI</sequence>
<keyword evidence="3" id="KW-1185">Reference proteome</keyword>
<organism evidence="2 3">
    <name type="scientific">Naumovozyma dairenensis (strain ATCC 10597 / BCRC 20456 / CBS 421 / NBRC 0211 / NRRL Y-12639)</name>
    <name type="common">Saccharomyces dairenensis</name>
    <dbReference type="NCBI Taxonomy" id="1071378"/>
    <lineage>
        <taxon>Eukaryota</taxon>
        <taxon>Fungi</taxon>
        <taxon>Dikarya</taxon>
        <taxon>Ascomycota</taxon>
        <taxon>Saccharomycotina</taxon>
        <taxon>Saccharomycetes</taxon>
        <taxon>Saccharomycetales</taxon>
        <taxon>Saccharomycetaceae</taxon>
        <taxon>Naumovozyma</taxon>
    </lineage>
</organism>
<evidence type="ECO:0000256" key="1">
    <source>
        <dbReference type="SAM" id="MobiDB-lite"/>
    </source>
</evidence>
<dbReference type="RefSeq" id="XP_003671073.2">
    <property type="nucleotide sequence ID" value="XM_003671025.2"/>
</dbReference>
<gene>
    <name evidence="2" type="primary">NDAI0G00540</name>
    <name evidence="2" type="ordered locus">NDAI_0G00540</name>
</gene>